<organism evidence="5">
    <name type="scientific">uncultured bacterium pFosLip</name>
    <dbReference type="NCBI Taxonomy" id="380391"/>
    <lineage>
        <taxon>Bacteria</taxon>
        <taxon>environmental samples</taxon>
    </lineage>
</organism>
<dbReference type="CDD" id="cd07385">
    <property type="entry name" value="MPP_YkuE_C"/>
    <property type="match status" value="1"/>
</dbReference>
<keyword evidence="3" id="KW-1133">Transmembrane helix</keyword>
<feature type="domain" description="Calcineurin-like phosphoesterase" evidence="4">
    <location>
        <begin position="156"/>
        <end position="320"/>
    </location>
</feature>
<evidence type="ECO:0000313" key="5">
    <source>
        <dbReference type="EMBL" id="ABE69168.1"/>
    </source>
</evidence>
<evidence type="ECO:0000256" key="2">
    <source>
        <dbReference type="ARBA" id="ARBA00022801"/>
    </source>
</evidence>
<evidence type="ECO:0000256" key="1">
    <source>
        <dbReference type="ARBA" id="ARBA00022723"/>
    </source>
</evidence>
<dbReference type="AlphaFoldDB" id="Q1PAF5"/>
<dbReference type="GO" id="GO:0016020">
    <property type="term" value="C:membrane"/>
    <property type="evidence" value="ECO:0007669"/>
    <property type="project" value="GOC"/>
</dbReference>
<dbReference type="GO" id="GO:0009245">
    <property type="term" value="P:lipid A biosynthetic process"/>
    <property type="evidence" value="ECO:0007669"/>
    <property type="project" value="TreeGrafter"/>
</dbReference>
<reference evidence="5" key="2">
    <citation type="submission" date="2006-03" db="EMBL/GenBank/DDBJ databases">
        <authorList>
            <person name="Lee M.-H."/>
            <person name="Song J.K."/>
            <person name="Yoon J.-H."/>
        </authorList>
    </citation>
    <scope>NUCLEOTIDE SEQUENCE</scope>
</reference>
<dbReference type="GO" id="GO:0008758">
    <property type="term" value="F:UDP-2,3-diacylglucosamine hydrolase activity"/>
    <property type="evidence" value="ECO:0007669"/>
    <property type="project" value="TreeGrafter"/>
</dbReference>
<feature type="transmembrane region" description="Helical" evidence="3">
    <location>
        <begin position="6"/>
        <end position="23"/>
    </location>
</feature>
<dbReference type="SUPFAM" id="SSF56300">
    <property type="entry name" value="Metallo-dependent phosphatases"/>
    <property type="match status" value="1"/>
</dbReference>
<evidence type="ECO:0000256" key="3">
    <source>
        <dbReference type="SAM" id="Phobius"/>
    </source>
</evidence>
<protein>
    <submittedName>
        <fullName evidence="5">Phosphoesterase</fullName>
    </submittedName>
</protein>
<dbReference type="EMBL" id="DQ458963">
    <property type="protein sequence ID" value="ABE69168.1"/>
    <property type="molecule type" value="Genomic_DNA"/>
</dbReference>
<proteinExistence type="predicted"/>
<feature type="transmembrane region" description="Helical" evidence="3">
    <location>
        <begin position="115"/>
        <end position="132"/>
    </location>
</feature>
<dbReference type="PANTHER" id="PTHR31302:SF31">
    <property type="entry name" value="PHOSPHODIESTERASE YAEI"/>
    <property type="match status" value="1"/>
</dbReference>
<feature type="transmembrane region" description="Helical" evidence="3">
    <location>
        <begin position="30"/>
        <end position="51"/>
    </location>
</feature>
<dbReference type="PANTHER" id="PTHR31302">
    <property type="entry name" value="TRANSMEMBRANE PROTEIN WITH METALLOPHOSPHOESTERASE DOMAIN-RELATED"/>
    <property type="match status" value="1"/>
</dbReference>
<sequence length="381" mass="42811">MILFIVTFLSIYGLIHLYAFVKARSALRFGAARGAVLGLFMAFMVFSPIIVRTSERLGLETFAVYFSYAGYIWMGLLFLFISWSLLFDICRFIVWLFGRVCRYNLTAMMPPAKSSFYLTLILTLIAAAYGSYEAADIRTERVVIKTDKMPKENGRLRIVQISDVHIGLIVREWRLQRIVDKVRNAGPDILVSTGDLVDGQIDGLDGLSGLLKGIDAPYGKFAIPGNHEYYAGFGQSAEFIKNSGFRLLEGEAVTIPGLINIAGVDDPAARRFGLYTAIPEEDLLLSLDGELFTLLLKHLPLINEDSLGRFDLQLSGHTHRGQIFPFKFIVRFFFPRLSGYFELEKDSRLYVSRGTGTWGPPIRFLSPPEVTVIDLVGEKFQ</sequence>
<name>Q1PAF5_9BACT</name>
<keyword evidence="3" id="KW-0472">Membrane</keyword>
<dbReference type="Pfam" id="PF00149">
    <property type="entry name" value="Metallophos"/>
    <property type="match status" value="1"/>
</dbReference>
<keyword evidence="3" id="KW-0812">Transmembrane</keyword>
<feature type="transmembrane region" description="Helical" evidence="3">
    <location>
        <begin position="71"/>
        <end position="94"/>
    </location>
</feature>
<keyword evidence="1" id="KW-0479">Metal-binding</keyword>
<dbReference type="GO" id="GO:0046872">
    <property type="term" value="F:metal ion binding"/>
    <property type="evidence" value="ECO:0007669"/>
    <property type="project" value="UniProtKB-KW"/>
</dbReference>
<dbReference type="InterPro" id="IPR029052">
    <property type="entry name" value="Metallo-depent_PP-like"/>
</dbReference>
<evidence type="ECO:0000259" key="4">
    <source>
        <dbReference type="Pfam" id="PF00149"/>
    </source>
</evidence>
<accession>Q1PAF5</accession>
<reference evidence="5" key="1">
    <citation type="journal article" date="2006" name="Appl. Environ. Microbiol.">
        <title>Isolation and characterization of a novel lipase from a metagenomic library of tidal flat sediments: evidence for a new family of bacterial lipases.</title>
        <authorList>
            <person name="Lee M.H."/>
            <person name="Lee C.H."/>
            <person name="Oh T.K."/>
            <person name="Song J.K."/>
            <person name="Yoon J.H."/>
        </authorList>
    </citation>
    <scope>NUCLEOTIDE SEQUENCE</scope>
</reference>
<keyword evidence="2" id="KW-0378">Hydrolase</keyword>
<dbReference type="Gene3D" id="3.60.21.10">
    <property type="match status" value="1"/>
</dbReference>
<dbReference type="InterPro" id="IPR051158">
    <property type="entry name" value="Metallophosphoesterase_sf"/>
</dbReference>
<dbReference type="InterPro" id="IPR004843">
    <property type="entry name" value="Calcineurin-like_PHP"/>
</dbReference>